<organism evidence="4 5">
    <name type="scientific">Gnomoniopsis smithogilvyi</name>
    <dbReference type="NCBI Taxonomy" id="1191159"/>
    <lineage>
        <taxon>Eukaryota</taxon>
        <taxon>Fungi</taxon>
        <taxon>Dikarya</taxon>
        <taxon>Ascomycota</taxon>
        <taxon>Pezizomycotina</taxon>
        <taxon>Sordariomycetes</taxon>
        <taxon>Sordariomycetidae</taxon>
        <taxon>Diaporthales</taxon>
        <taxon>Gnomoniaceae</taxon>
        <taxon>Gnomoniopsis</taxon>
    </lineage>
</organism>
<comment type="caution">
    <text evidence="4">The sequence shown here is derived from an EMBL/GenBank/DDBJ whole genome shotgun (WGS) entry which is preliminary data.</text>
</comment>
<reference evidence="4" key="1">
    <citation type="submission" date="2022-10" db="EMBL/GenBank/DDBJ databases">
        <title>Tapping the CABI collections for fungal endophytes: first genome assemblies for Collariella, Neodidymelliopsis, Ascochyta clinopodiicola, Didymella pomorum, Didymosphaeria variabile, Neocosmospora piperis and Neocucurbitaria cava.</title>
        <authorList>
            <person name="Hill R."/>
        </authorList>
    </citation>
    <scope>NUCLEOTIDE SEQUENCE</scope>
    <source>
        <strain evidence="4">IMI 355082</strain>
    </source>
</reference>
<feature type="domain" description="DUF5672" evidence="3">
    <location>
        <begin position="164"/>
        <end position="306"/>
    </location>
</feature>
<keyword evidence="2" id="KW-1133">Transmembrane helix</keyword>
<protein>
    <recommendedName>
        <fullName evidence="3">DUF5672 domain-containing protein</fullName>
    </recommendedName>
</protein>
<dbReference type="Pfam" id="PF18922">
    <property type="entry name" value="DUF5672"/>
    <property type="match status" value="1"/>
</dbReference>
<feature type="region of interest" description="Disordered" evidence="1">
    <location>
        <begin position="80"/>
        <end position="102"/>
    </location>
</feature>
<evidence type="ECO:0000313" key="5">
    <source>
        <dbReference type="Proteomes" id="UP001140453"/>
    </source>
</evidence>
<evidence type="ECO:0000259" key="3">
    <source>
        <dbReference type="Pfam" id="PF18922"/>
    </source>
</evidence>
<sequence>MAAAQSPGLANLVPSNSKFRSKNVIFAVLAGALVFAYFFFAREGGILPMPEETVVASEQAPGPATIFSPVTKETVTVTVTTSPSPTTEQGVDLARPGGSETSWLSPSAPRAVIIETSIIANLIPIMLHFSNVLGLNWGMTLFTLEENWTEPLSPVFQRALTSGRIEIRFLPEDVELTSSRGVSIFLTQPWIWEQLASAERVLLFQADSIICTKSEDIVDNYFMYDFVGAPIDAKYGQGYNGGLSIRNPRLFLEVVKETDFLTSGAEFEDQFFYKKLKEKNAEMPAEEIAKRFSVETVYYETPLGYHQPQRWQANNMRAIETWCPEVKMLIGRRAT</sequence>
<evidence type="ECO:0000256" key="1">
    <source>
        <dbReference type="SAM" id="MobiDB-lite"/>
    </source>
</evidence>
<evidence type="ECO:0000313" key="4">
    <source>
        <dbReference type="EMBL" id="KAJ4388190.1"/>
    </source>
</evidence>
<evidence type="ECO:0000256" key="2">
    <source>
        <dbReference type="SAM" id="Phobius"/>
    </source>
</evidence>
<proteinExistence type="predicted"/>
<dbReference type="EMBL" id="JAPEVB010000005">
    <property type="protein sequence ID" value="KAJ4388190.1"/>
    <property type="molecule type" value="Genomic_DNA"/>
</dbReference>
<feature type="transmembrane region" description="Helical" evidence="2">
    <location>
        <begin position="24"/>
        <end position="41"/>
    </location>
</feature>
<dbReference type="InterPro" id="IPR043729">
    <property type="entry name" value="DUF5672"/>
</dbReference>
<keyword evidence="2" id="KW-0812">Transmembrane</keyword>
<gene>
    <name evidence="4" type="ORF">N0V93_008797</name>
</gene>
<dbReference type="OrthoDB" id="10025998at2759"/>
<dbReference type="Proteomes" id="UP001140453">
    <property type="component" value="Unassembled WGS sequence"/>
</dbReference>
<name>A0A9W8YMC4_9PEZI</name>
<keyword evidence="2" id="KW-0472">Membrane</keyword>
<keyword evidence="5" id="KW-1185">Reference proteome</keyword>
<dbReference type="AlphaFoldDB" id="A0A9W8YMC4"/>
<accession>A0A9W8YMC4</accession>